<accession>A0AAV7JGU7</accession>
<dbReference type="InterPro" id="IPR011009">
    <property type="entry name" value="Kinase-like_dom_sf"/>
</dbReference>
<feature type="region of interest" description="Disordered" evidence="14">
    <location>
        <begin position="594"/>
        <end position="620"/>
    </location>
</feature>
<evidence type="ECO:0000313" key="17">
    <source>
        <dbReference type="Proteomes" id="UP001165289"/>
    </source>
</evidence>
<keyword evidence="7 13" id="KW-0547">Nucleotide-binding</keyword>
<dbReference type="PANTHER" id="PTHR44899">
    <property type="entry name" value="CAMK FAMILY PROTEIN KINASE"/>
    <property type="match status" value="1"/>
</dbReference>
<comment type="catalytic activity">
    <reaction evidence="11">
        <text>L-threonyl-[protein] + ATP = O-phospho-L-threonyl-[protein] + ADP + H(+)</text>
        <dbReference type="Rhea" id="RHEA:46608"/>
        <dbReference type="Rhea" id="RHEA-COMP:11060"/>
        <dbReference type="Rhea" id="RHEA-COMP:11605"/>
        <dbReference type="ChEBI" id="CHEBI:15378"/>
        <dbReference type="ChEBI" id="CHEBI:30013"/>
        <dbReference type="ChEBI" id="CHEBI:30616"/>
        <dbReference type="ChEBI" id="CHEBI:61977"/>
        <dbReference type="ChEBI" id="CHEBI:456216"/>
        <dbReference type="EC" id="2.7.11.1"/>
    </reaction>
</comment>
<dbReference type="Gene3D" id="3.30.200.20">
    <property type="entry name" value="Phosphorylase Kinase, domain 1"/>
    <property type="match status" value="1"/>
</dbReference>
<sequence length="1147" mass="129573">MHKFAKEKKIGEGAFGKAWLVHKKDDLNARFVIKEVNMSKMSHREKDDARNEITVLSQMKHPNIVSYQGSFEEAGALYILMEYCDGGDLHTKISSLKNQLFEEDQIVNWFVQLCLGIKHIHDRKILHRDIKTQNIFLNRQATIVKVGDFGISKVMNSTVELARTCIGTPYYLSPEICEGRPYNHKSDVWSLGCVLYELVSLKHAFEAGNMNNLVLKIIKGSYPALPTKYSKDLRNLVGLLLKRHPKDRPNVNEILKTTLIKARIEKFLSETLLDREFSHTVLHRKKPAAFGVKGVAEIGVSNSEQAVNAFKIPAKYAKPIEHKFVMPKERMYKPDAIYGAPIVPRAKLQLNKPKPFAIPPPNLAQFNAAKKRRLELEAQENKRRALLQVKRDNLEKQKLLHENIVKRQHQNVKNKAREVGWRNTLKDALGAQAKDVEKSKSKESVIPVENKAVKFPQNKEELNIAGMAKQGGADAVNRAQVVQEFIARRQEAAKIKARNDGLIFGGPTHAKSPRQYVGNPQQAKQQVEADYLAQLEGIRLQNFEERKRKLNQQPIIQIPKPIDNPFIPKDEKLKDQNDQPLIARIKSEVESKSPLKLPYSSKSPVAVRKSENRNRWGPPSKPIISAKFECTGSQMEATHAVPNEVYISQEKLATDIVPESNRGKWARPTNTILNRLDSINLVETALSELKIEEFREEFNDPELQRDEMENRDKTEENLHEMSKTYICPKNDDNGNDDNTEDTLKIEDFENEATSINAVEQDNNHPVEILTLEGLPCIPTDPPQPEDPDKLTSQEDNPIDIVSEIIQYAIQGIDQPIANSNHSPENDKNNLITLTIDTQTNELDFIQNLVDNIISTAPLLIAKSPTDDLLTDEDQMTFVVNEDITSEQGALSHIALESVNKCNLWDRNIQLSDDEVGSEGNTDVEQLFKEMEATGESYECFREYSKYLEDVSVNSDLEYEVSDLSGDIQSSPCSAHANEVHETTSMPNLQDLFPPAPNCTRSVSNTDLELGLVDLVEYDDDSNDEFHSLLETMRDLLEEPVDSEGQFSTDSESDSSDDDMNALSIYGILEKSRIELEKKVEPSKLMNAYNLLHSSNSLESLTSEEELKTQTQLISTIIGGKDDVNDALLQLTIADLTYLTVDSQDSTM</sequence>
<name>A0AAV7JGU7_9METZ</name>
<evidence type="ECO:0000256" key="11">
    <source>
        <dbReference type="ARBA" id="ARBA00047899"/>
    </source>
</evidence>
<proteinExistence type="inferred from homology"/>
<dbReference type="GO" id="GO:0004674">
    <property type="term" value="F:protein serine/threonine kinase activity"/>
    <property type="evidence" value="ECO:0007669"/>
    <property type="project" value="UniProtKB-KW"/>
</dbReference>
<evidence type="ECO:0000256" key="2">
    <source>
        <dbReference type="ARBA" id="ARBA00010886"/>
    </source>
</evidence>
<dbReference type="InterPro" id="IPR017441">
    <property type="entry name" value="Protein_kinase_ATP_BS"/>
</dbReference>
<keyword evidence="10" id="KW-0460">Magnesium</keyword>
<dbReference type="GO" id="GO:0046872">
    <property type="term" value="F:metal ion binding"/>
    <property type="evidence" value="ECO:0007669"/>
    <property type="project" value="UniProtKB-KW"/>
</dbReference>
<dbReference type="InterPro" id="IPR008271">
    <property type="entry name" value="Ser/Thr_kinase_AS"/>
</dbReference>
<keyword evidence="17" id="KW-1185">Reference proteome</keyword>
<dbReference type="FunFam" id="1.10.510.10:FF:000172">
    <property type="entry name" value="serine/threonine-protein kinase Nek1 isoform X1"/>
    <property type="match status" value="1"/>
</dbReference>
<evidence type="ECO:0000256" key="10">
    <source>
        <dbReference type="ARBA" id="ARBA00022842"/>
    </source>
</evidence>
<feature type="region of interest" description="Disordered" evidence="14">
    <location>
        <begin position="1039"/>
        <end position="1058"/>
    </location>
</feature>
<gene>
    <name evidence="16" type="ORF">LOD99_8689</name>
</gene>
<dbReference type="EC" id="2.7.11.1" evidence="3"/>
<comment type="catalytic activity">
    <reaction evidence="12">
        <text>L-seryl-[protein] + ATP = O-phospho-L-seryl-[protein] + ADP + H(+)</text>
        <dbReference type="Rhea" id="RHEA:17989"/>
        <dbReference type="Rhea" id="RHEA-COMP:9863"/>
        <dbReference type="Rhea" id="RHEA-COMP:11604"/>
        <dbReference type="ChEBI" id="CHEBI:15378"/>
        <dbReference type="ChEBI" id="CHEBI:29999"/>
        <dbReference type="ChEBI" id="CHEBI:30616"/>
        <dbReference type="ChEBI" id="CHEBI:83421"/>
        <dbReference type="ChEBI" id="CHEBI:456216"/>
        <dbReference type="EC" id="2.7.11.1"/>
    </reaction>
</comment>
<feature type="domain" description="Protein kinase" evidence="15">
    <location>
        <begin position="4"/>
        <end position="268"/>
    </location>
</feature>
<dbReference type="PROSITE" id="PS00107">
    <property type="entry name" value="PROTEIN_KINASE_ATP"/>
    <property type="match status" value="1"/>
</dbReference>
<feature type="compositionally biased region" description="Low complexity" evidence="14">
    <location>
        <begin position="594"/>
        <end position="604"/>
    </location>
</feature>
<dbReference type="PANTHER" id="PTHR44899:SF3">
    <property type="entry name" value="SERINE_THREONINE-PROTEIN KINASE NEK1"/>
    <property type="match status" value="1"/>
</dbReference>
<dbReference type="AlphaFoldDB" id="A0AAV7JGU7"/>
<evidence type="ECO:0000313" key="16">
    <source>
        <dbReference type="EMBL" id="KAI6647615.1"/>
    </source>
</evidence>
<dbReference type="CDD" id="cd08215">
    <property type="entry name" value="STKc_Nek"/>
    <property type="match status" value="1"/>
</dbReference>
<dbReference type="SUPFAM" id="SSF56112">
    <property type="entry name" value="Protein kinase-like (PK-like)"/>
    <property type="match status" value="1"/>
</dbReference>
<comment type="cofactor">
    <cofactor evidence="1">
        <name>Mg(2+)</name>
        <dbReference type="ChEBI" id="CHEBI:18420"/>
    </cofactor>
</comment>
<comment type="similarity">
    <text evidence="2">Belongs to the protein kinase superfamily. NEK Ser/Thr protein kinase family. NIMA subfamily.</text>
</comment>
<protein>
    <recommendedName>
        <fullName evidence="3">non-specific serine/threonine protein kinase</fullName>
        <ecNumber evidence="3">2.7.11.1</ecNumber>
    </recommendedName>
</protein>
<organism evidence="16 17">
    <name type="scientific">Oopsacas minuta</name>
    <dbReference type="NCBI Taxonomy" id="111878"/>
    <lineage>
        <taxon>Eukaryota</taxon>
        <taxon>Metazoa</taxon>
        <taxon>Porifera</taxon>
        <taxon>Hexactinellida</taxon>
        <taxon>Hexasterophora</taxon>
        <taxon>Lyssacinosida</taxon>
        <taxon>Leucopsacidae</taxon>
        <taxon>Oopsacas</taxon>
    </lineage>
</organism>
<dbReference type="PROSITE" id="PS00108">
    <property type="entry name" value="PROTEIN_KINASE_ST"/>
    <property type="match status" value="1"/>
</dbReference>
<dbReference type="PROSITE" id="PS50011">
    <property type="entry name" value="PROTEIN_KINASE_DOM"/>
    <property type="match status" value="1"/>
</dbReference>
<evidence type="ECO:0000256" key="5">
    <source>
        <dbReference type="ARBA" id="ARBA00022679"/>
    </source>
</evidence>
<dbReference type="SMART" id="SM00220">
    <property type="entry name" value="S_TKc"/>
    <property type="match status" value="1"/>
</dbReference>
<evidence type="ECO:0000256" key="14">
    <source>
        <dbReference type="SAM" id="MobiDB-lite"/>
    </source>
</evidence>
<dbReference type="EMBL" id="JAKMXF010000340">
    <property type="protein sequence ID" value="KAI6647615.1"/>
    <property type="molecule type" value="Genomic_DNA"/>
</dbReference>
<evidence type="ECO:0000256" key="12">
    <source>
        <dbReference type="ARBA" id="ARBA00048679"/>
    </source>
</evidence>
<reference evidence="16 17" key="1">
    <citation type="journal article" date="2023" name="BMC Biol.">
        <title>The compact genome of the sponge Oopsacas minuta (Hexactinellida) is lacking key metazoan core genes.</title>
        <authorList>
            <person name="Santini S."/>
            <person name="Schenkelaars Q."/>
            <person name="Jourda C."/>
            <person name="Duchesne M."/>
            <person name="Belahbib H."/>
            <person name="Rocher C."/>
            <person name="Selva M."/>
            <person name="Riesgo A."/>
            <person name="Vervoort M."/>
            <person name="Leys S.P."/>
            <person name="Kodjabachian L."/>
            <person name="Le Bivic A."/>
            <person name="Borchiellini C."/>
            <person name="Claverie J.M."/>
            <person name="Renard E."/>
        </authorList>
    </citation>
    <scope>NUCLEOTIDE SEQUENCE [LARGE SCALE GENOMIC DNA]</scope>
    <source>
        <strain evidence="16">SPO-2</strain>
    </source>
</reference>
<dbReference type="Pfam" id="PF00069">
    <property type="entry name" value="Pkinase"/>
    <property type="match status" value="1"/>
</dbReference>
<dbReference type="InterPro" id="IPR000719">
    <property type="entry name" value="Prot_kinase_dom"/>
</dbReference>
<evidence type="ECO:0000256" key="3">
    <source>
        <dbReference type="ARBA" id="ARBA00012513"/>
    </source>
</evidence>
<comment type="caution">
    <text evidence="16">The sequence shown here is derived from an EMBL/GenBank/DDBJ whole genome shotgun (WGS) entry which is preliminary data.</text>
</comment>
<keyword evidence="4" id="KW-0723">Serine/threonine-protein kinase</keyword>
<dbReference type="Gene3D" id="1.10.510.10">
    <property type="entry name" value="Transferase(Phosphotransferase) domain 1"/>
    <property type="match status" value="1"/>
</dbReference>
<keyword evidence="5" id="KW-0808">Transferase</keyword>
<evidence type="ECO:0000256" key="8">
    <source>
        <dbReference type="ARBA" id="ARBA00022777"/>
    </source>
</evidence>
<keyword evidence="9 13" id="KW-0067">ATP-binding</keyword>
<evidence type="ECO:0000256" key="13">
    <source>
        <dbReference type="PROSITE-ProRule" id="PRU10141"/>
    </source>
</evidence>
<dbReference type="InterPro" id="IPR051131">
    <property type="entry name" value="NEK_Ser/Thr_kinase_NIMA"/>
</dbReference>
<keyword evidence="6" id="KW-0479">Metal-binding</keyword>
<keyword evidence="8 16" id="KW-0418">Kinase</keyword>
<evidence type="ECO:0000256" key="1">
    <source>
        <dbReference type="ARBA" id="ARBA00001946"/>
    </source>
</evidence>
<dbReference type="GO" id="GO:0005524">
    <property type="term" value="F:ATP binding"/>
    <property type="evidence" value="ECO:0007669"/>
    <property type="project" value="UniProtKB-UniRule"/>
</dbReference>
<evidence type="ECO:0000256" key="7">
    <source>
        <dbReference type="ARBA" id="ARBA00022741"/>
    </source>
</evidence>
<evidence type="ECO:0000259" key="15">
    <source>
        <dbReference type="PROSITE" id="PS50011"/>
    </source>
</evidence>
<feature type="binding site" evidence="13">
    <location>
        <position position="34"/>
    </location>
    <ligand>
        <name>ATP</name>
        <dbReference type="ChEBI" id="CHEBI:30616"/>
    </ligand>
</feature>
<evidence type="ECO:0000256" key="9">
    <source>
        <dbReference type="ARBA" id="ARBA00022840"/>
    </source>
</evidence>
<evidence type="ECO:0000256" key="4">
    <source>
        <dbReference type="ARBA" id="ARBA00022527"/>
    </source>
</evidence>
<dbReference type="FunFam" id="3.30.200.20:FF:000097">
    <property type="entry name" value="Probable serine/threonine-protein kinase nek1"/>
    <property type="match status" value="1"/>
</dbReference>
<dbReference type="Proteomes" id="UP001165289">
    <property type="component" value="Unassembled WGS sequence"/>
</dbReference>
<evidence type="ECO:0000256" key="6">
    <source>
        <dbReference type="ARBA" id="ARBA00022723"/>
    </source>
</evidence>